<keyword evidence="4" id="KW-0472">Membrane</keyword>
<dbReference type="GO" id="GO:0003677">
    <property type="term" value="F:DNA binding"/>
    <property type="evidence" value="ECO:0007669"/>
    <property type="project" value="UniProtKB-KW"/>
</dbReference>
<dbReference type="Pfam" id="PF09339">
    <property type="entry name" value="HTH_IclR"/>
    <property type="match status" value="1"/>
</dbReference>
<evidence type="ECO:0000256" key="3">
    <source>
        <dbReference type="ARBA" id="ARBA00023163"/>
    </source>
</evidence>
<evidence type="ECO:0000256" key="4">
    <source>
        <dbReference type="SAM" id="Phobius"/>
    </source>
</evidence>
<dbReference type="Proteomes" id="UP000592820">
    <property type="component" value="Unassembled WGS sequence"/>
</dbReference>
<proteinExistence type="predicted"/>
<feature type="transmembrane region" description="Helical" evidence="4">
    <location>
        <begin position="203"/>
        <end position="226"/>
    </location>
</feature>
<dbReference type="GO" id="GO:0003700">
    <property type="term" value="F:DNA-binding transcription factor activity"/>
    <property type="evidence" value="ECO:0007669"/>
    <property type="project" value="TreeGrafter"/>
</dbReference>
<dbReference type="AlphaFoldDB" id="A0A7W8L2F5"/>
<feature type="domain" description="IclR-ED" evidence="6">
    <location>
        <begin position="72"/>
        <end position="255"/>
    </location>
</feature>
<sequence>MNISMISVSDGVLARGAAIMRVLCESEVAMPISAISRALGMAPSSVHRLLDQLVTVRWVERTTNHQYRIGFEFYRLGSLAASRVKLVELARPLVQQLVSRCDETALFSVRIPNTGQMIFAEQVVSSQPLRYSFHLHEPRSLMWGAAARAILASMPEPEQRDVLARAPVSPTGRKVPAWATWAREAREIRQQGYASSRGHYTDWAFGIAVPVFDVIGVVGALTFVAPEMRVPPVRERTLISALQDAALHLSRSLGAPVDANALSRSQHHVA</sequence>
<evidence type="ECO:0000313" key="7">
    <source>
        <dbReference type="EMBL" id="MBB5398036.1"/>
    </source>
</evidence>
<comment type="caution">
    <text evidence="7">The sequence shown here is derived from an EMBL/GenBank/DDBJ whole genome shotgun (WGS) entry which is preliminary data.</text>
</comment>
<dbReference type="InterPro" id="IPR050707">
    <property type="entry name" value="HTH_MetabolicPath_Reg"/>
</dbReference>
<dbReference type="PROSITE" id="PS51078">
    <property type="entry name" value="ICLR_ED"/>
    <property type="match status" value="1"/>
</dbReference>
<dbReference type="SUPFAM" id="SSF46785">
    <property type="entry name" value="Winged helix' DNA-binding domain"/>
    <property type="match status" value="1"/>
</dbReference>
<dbReference type="InterPro" id="IPR029016">
    <property type="entry name" value="GAF-like_dom_sf"/>
</dbReference>
<dbReference type="PANTHER" id="PTHR30136">
    <property type="entry name" value="HELIX-TURN-HELIX TRANSCRIPTIONAL REGULATOR, ICLR FAMILY"/>
    <property type="match status" value="1"/>
</dbReference>
<evidence type="ECO:0000259" key="5">
    <source>
        <dbReference type="PROSITE" id="PS51077"/>
    </source>
</evidence>
<reference evidence="7 8" key="1">
    <citation type="submission" date="2020-08" db="EMBL/GenBank/DDBJ databases">
        <title>Genomic Encyclopedia of Type Strains, Phase IV (KMG-V): Genome sequencing to study the core and pangenomes of soil and plant-associated prokaryotes.</title>
        <authorList>
            <person name="Whitman W."/>
        </authorList>
    </citation>
    <scope>NUCLEOTIDE SEQUENCE [LARGE SCALE GENOMIC DNA]</scope>
    <source>
        <strain evidence="7 8">JPY162</strain>
    </source>
</reference>
<keyword evidence="4" id="KW-0812">Transmembrane</keyword>
<gene>
    <name evidence="7" type="ORF">HDG41_000072</name>
</gene>
<evidence type="ECO:0000256" key="2">
    <source>
        <dbReference type="ARBA" id="ARBA00023125"/>
    </source>
</evidence>
<dbReference type="EMBL" id="JACHDE010000001">
    <property type="protein sequence ID" value="MBB5398036.1"/>
    <property type="molecule type" value="Genomic_DNA"/>
</dbReference>
<dbReference type="RefSeq" id="WP_184224963.1">
    <property type="nucleotide sequence ID" value="NZ_JACHDE010000001.1"/>
</dbReference>
<dbReference type="InterPro" id="IPR036388">
    <property type="entry name" value="WH-like_DNA-bd_sf"/>
</dbReference>
<keyword evidence="1" id="KW-0805">Transcription regulation</keyword>
<name>A0A7W8L2F5_9BURK</name>
<keyword evidence="2 7" id="KW-0238">DNA-binding</keyword>
<dbReference type="Gene3D" id="3.30.450.40">
    <property type="match status" value="1"/>
</dbReference>
<organism evidence="7 8">
    <name type="scientific">Paraburkholderia youngii</name>
    <dbReference type="NCBI Taxonomy" id="2782701"/>
    <lineage>
        <taxon>Bacteria</taxon>
        <taxon>Pseudomonadati</taxon>
        <taxon>Pseudomonadota</taxon>
        <taxon>Betaproteobacteria</taxon>
        <taxon>Burkholderiales</taxon>
        <taxon>Burkholderiaceae</taxon>
        <taxon>Paraburkholderia</taxon>
    </lineage>
</organism>
<dbReference type="InterPro" id="IPR005471">
    <property type="entry name" value="Tscrpt_reg_IclR_N"/>
</dbReference>
<dbReference type="SUPFAM" id="SSF55781">
    <property type="entry name" value="GAF domain-like"/>
    <property type="match status" value="1"/>
</dbReference>
<protein>
    <submittedName>
        <fullName evidence="7">DNA-binding IclR family transcriptional regulator</fullName>
    </submittedName>
</protein>
<keyword evidence="4" id="KW-1133">Transmembrane helix</keyword>
<dbReference type="GO" id="GO:0045892">
    <property type="term" value="P:negative regulation of DNA-templated transcription"/>
    <property type="evidence" value="ECO:0007669"/>
    <property type="project" value="TreeGrafter"/>
</dbReference>
<accession>A0A7W8L2F5</accession>
<keyword evidence="3" id="KW-0804">Transcription</keyword>
<dbReference type="SMART" id="SM00346">
    <property type="entry name" value="HTH_ICLR"/>
    <property type="match status" value="1"/>
</dbReference>
<dbReference type="Pfam" id="PF01614">
    <property type="entry name" value="IclR_C"/>
    <property type="match status" value="1"/>
</dbReference>
<dbReference type="PANTHER" id="PTHR30136:SF24">
    <property type="entry name" value="HTH-TYPE TRANSCRIPTIONAL REPRESSOR ALLR"/>
    <property type="match status" value="1"/>
</dbReference>
<dbReference type="PROSITE" id="PS51077">
    <property type="entry name" value="HTH_ICLR"/>
    <property type="match status" value="1"/>
</dbReference>
<feature type="domain" description="HTH iclR-type" evidence="5">
    <location>
        <begin position="10"/>
        <end position="71"/>
    </location>
</feature>
<dbReference type="InterPro" id="IPR036390">
    <property type="entry name" value="WH_DNA-bd_sf"/>
</dbReference>
<dbReference type="InterPro" id="IPR014757">
    <property type="entry name" value="Tscrpt_reg_IclR_C"/>
</dbReference>
<evidence type="ECO:0000259" key="6">
    <source>
        <dbReference type="PROSITE" id="PS51078"/>
    </source>
</evidence>
<evidence type="ECO:0000256" key="1">
    <source>
        <dbReference type="ARBA" id="ARBA00023015"/>
    </source>
</evidence>
<dbReference type="Gene3D" id="1.10.10.10">
    <property type="entry name" value="Winged helix-like DNA-binding domain superfamily/Winged helix DNA-binding domain"/>
    <property type="match status" value="1"/>
</dbReference>
<evidence type="ECO:0000313" key="8">
    <source>
        <dbReference type="Proteomes" id="UP000592820"/>
    </source>
</evidence>